<dbReference type="OrthoDB" id="6924at2157"/>
<gene>
    <name evidence="11" type="ordered locus">MCP_0004</name>
</gene>
<dbReference type="CDD" id="cd02970">
    <property type="entry name" value="PRX_like2"/>
    <property type="match status" value="1"/>
</dbReference>
<keyword evidence="6" id="KW-0676">Redox-active center</keyword>
<dbReference type="EC" id="1.11.1.24" evidence="1"/>
<reference evidence="11 12" key="2">
    <citation type="journal article" date="2008" name="Int. J. Syst. Evol. Microbiol.">
        <title>Methanocella paludicola gen. nov., sp. nov., a methane-producing archaeon, the first isolate of the lineage 'Rice Cluster I', and proposal of the new archaeal order Methanocellales ord. nov.</title>
        <authorList>
            <person name="Sakai S."/>
            <person name="Imachi H."/>
            <person name="Hanada S."/>
            <person name="Ohashi A."/>
            <person name="Harada H."/>
            <person name="Kamagata Y."/>
        </authorList>
    </citation>
    <scope>NUCLEOTIDE SEQUENCE [LARGE SCALE GENOMIC DNA]</scope>
    <source>
        <strain evidence="12">DSM 17711 / JCM 13418 / NBRC 101707 / SANAE</strain>
    </source>
</reference>
<dbReference type="PANTHER" id="PTHR42801">
    <property type="entry name" value="THIOREDOXIN-DEPENDENT PEROXIDE REDUCTASE"/>
    <property type="match status" value="1"/>
</dbReference>
<dbReference type="GO" id="GO:0008379">
    <property type="term" value="F:thioredoxin peroxidase activity"/>
    <property type="evidence" value="ECO:0007669"/>
    <property type="project" value="TreeGrafter"/>
</dbReference>
<sequence length="170" mass="18881">MYKLVLRLDVGSRAEDFTLKDFNGNAVSLGSLIGRGIVFLTFYRGGFDKESVRYLRALADNHERLKDLGVEVVAVTPELPEKARGTAESLSLPFTVLCDPELTATKQYDVYDPSMEWCWPAGFVIGEDGAVQYVYRGVSPPNTPPVPYLMKKFEQMRSPPEEAAGRAAAR</sequence>
<dbReference type="PANTHER" id="PTHR42801:SF7">
    <property type="entry name" value="SLL1159 PROTEIN"/>
    <property type="match status" value="1"/>
</dbReference>
<dbReference type="AlphaFoldDB" id="D1YUF4"/>
<evidence type="ECO:0000313" key="11">
    <source>
        <dbReference type="EMBL" id="BAI60076.1"/>
    </source>
</evidence>
<dbReference type="InterPro" id="IPR036249">
    <property type="entry name" value="Thioredoxin-like_sf"/>
</dbReference>
<dbReference type="Pfam" id="PF00578">
    <property type="entry name" value="AhpC-TSA"/>
    <property type="match status" value="1"/>
</dbReference>
<dbReference type="InterPro" id="IPR013766">
    <property type="entry name" value="Thioredoxin_domain"/>
</dbReference>
<evidence type="ECO:0000259" key="10">
    <source>
        <dbReference type="PROSITE" id="PS51352"/>
    </source>
</evidence>
<dbReference type="KEGG" id="mpd:MCP_0004"/>
<evidence type="ECO:0000256" key="1">
    <source>
        <dbReference type="ARBA" id="ARBA00013017"/>
    </source>
</evidence>
<dbReference type="SUPFAM" id="SSF52833">
    <property type="entry name" value="Thioredoxin-like"/>
    <property type="match status" value="1"/>
</dbReference>
<dbReference type="Proteomes" id="UP000001882">
    <property type="component" value="Chromosome"/>
</dbReference>
<name>D1YUF4_METPS</name>
<evidence type="ECO:0000256" key="9">
    <source>
        <dbReference type="ARBA" id="ARBA00049091"/>
    </source>
</evidence>
<reference evidence="11 12" key="1">
    <citation type="journal article" date="2007" name="Appl. Environ. Microbiol.">
        <title>Isolation of key methanogens for global methane emission from rice paddy fields: a novel isolate affiliated with the clone cluster rice cluster I.</title>
        <authorList>
            <person name="Sakai S."/>
            <person name="Imachi H."/>
            <person name="Sekiguchi Y."/>
            <person name="Ohashi A."/>
            <person name="Harada H."/>
            <person name="Kamagata Y."/>
        </authorList>
    </citation>
    <scope>NUCLEOTIDE SEQUENCE [LARGE SCALE GENOMIC DNA]</scope>
    <source>
        <strain evidence="12">DSM 17711 / JCM 13418 / NBRC 101707 / SANAE</strain>
    </source>
</reference>
<accession>D1YUF4</accession>
<dbReference type="Gene3D" id="3.40.30.10">
    <property type="entry name" value="Glutaredoxin"/>
    <property type="match status" value="1"/>
</dbReference>
<dbReference type="GO" id="GO:0034599">
    <property type="term" value="P:cellular response to oxidative stress"/>
    <property type="evidence" value="ECO:0007669"/>
    <property type="project" value="TreeGrafter"/>
</dbReference>
<evidence type="ECO:0000256" key="4">
    <source>
        <dbReference type="ARBA" id="ARBA00023002"/>
    </source>
</evidence>
<reference evidence="12" key="3">
    <citation type="journal article" date="2011" name="PLoS ONE">
        <title>Genome sequence of a mesophilic hydrogenotrophic methanogen Methanocella paludicola, the first cultivated representative of the order Methanocellales.</title>
        <authorList>
            <person name="Sakai S."/>
            <person name="Takaki Y."/>
            <person name="Shimamura S."/>
            <person name="Sekine M."/>
            <person name="Tajima T."/>
            <person name="Kosugi H."/>
            <person name="Ichikawa N."/>
            <person name="Tasumi E."/>
            <person name="Hiraki A.T."/>
            <person name="Shimizu A."/>
            <person name="Kato Y."/>
            <person name="Nishiko R."/>
            <person name="Mori K."/>
            <person name="Fujita N."/>
            <person name="Imachi H."/>
            <person name="Takai K."/>
        </authorList>
    </citation>
    <scope>NUCLEOTIDE SEQUENCE [LARGE SCALE GENOMIC DNA]</scope>
    <source>
        <strain evidence="12">DSM 17711 / JCM 13418 / NBRC 101707 / SANAE</strain>
    </source>
</reference>
<dbReference type="RefSeq" id="WP_012898756.1">
    <property type="nucleotide sequence ID" value="NC_013665.1"/>
</dbReference>
<keyword evidence="3" id="KW-0049">Antioxidant</keyword>
<dbReference type="InterPro" id="IPR000866">
    <property type="entry name" value="AhpC/TSA"/>
</dbReference>
<dbReference type="GO" id="GO:0045454">
    <property type="term" value="P:cell redox homeostasis"/>
    <property type="evidence" value="ECO:0007669"/>
    <property type="project" value="TreeGrafter"/>
</dbReference>
<dbReference type="GO" id="GO:0005737">
    <property type="term" value="C:cytoplasm"/>
    <property type="evidence" value="ECO:0007669"/>
    <property type="project" value="TreeGrafter"/>
</dbReference>
<dbReference type="InterPro" id="IPR050924">
    <property type="entry name" value="Peroxiredoxin_BCP/PrxQ"/>
</dbReference>
<comment type="similarity">
    <text evidence="8">Belongs to the peroxiredoxin family. BCP/PrxQ subfamily.</text>
</comment>
<dbReference type="PROSITE" id="PS51352">
    <property type="entry name" value="THIOREDOXIN_2"/>
    <property type="match status" value="1"/>
</dbReference>
<keyword evidence="5" id="KW-1015">Disulfide bond</keyword>
<evidence type="ECO:0000256" key="3">
    <source>
        <dbReference type="ARBA" id="ARBA00022862"/>
    </source>
</evidence>
<dbReference type="GeneID" id="8680181"/>
<feature type="domain" description="Thioredoxin" evidence="10">
    <location>
        <begin position="8"/>
        <end position="158"/>
    </location>
</feature>
<dbReference type="eggNOG" id="arCOG00310">
    <property type="taxonomic scope" value="Archaea"/>
</dbReference>
<organism evidence="11 12">
    <name type="scientific">Methanocella paludicola (strain DSM 17711 / JCM 13418 / NBRC 101707 / SANAE)</name>
    <dbReference type="NCBI Taxonomy" id="304371"/>
    <lineage>
        <taxon>Archaea</taxon>
        <taxon>Methanobacteriati</taxon>
        <taxon>Methanobacteriota</taxon>
        <taxon>Stenosarchaea group</taxon>
        <taxon>Methanomicrobia</taxon>
        <taxon>Methanocellales</taxon>
        <taxon>Methanocellaceae</taxon>
        <taxon>Methanocella</taxon>
    </lineage>
</organism>
<keyword evidence="12" id="KW-1185">Reference proteome</keyword>
<keyword evidence="2" id="KW-0575">Peroxidase</keyword>
<comment type="catalytic activity">
    <reaction evidence="9">
        <text>a hydroperoxide + [thioredoxin]-dithiol = an alcohol + [thioredoxin]-disulfide + H2O</text>
        <dbReference type="Rhea" id="RHEA:62620"/>
        <dbReference type="Rhea" id="RHEA-COMP:10698"/>
        <dbReference type="Rhea" id="RHEA-COMP:10700"/>
        <dbReference type="ChEBI" id="CHEBI:15377"/>
        <dbReference type="ChEBI" id="CHEBI:29950"/>
        <dbReference type="ChEBI" id="CHEBI:30879"/>
        <dbReference type="ChEBI" id="CHEBI:35924"/>
        <dbReference type="ChEBI" id="CHEBI:50058"/>
        <dbReference type="EC" id="1.11.1.24"/>
    </reaction>
</comment>
<dbReference type="STRING" id="304371.MCP_0004"/>
<keyword evidence="4" id="KW-0560">Oxidoreductase</keyword>
<evidence type="ECO:0000256" key="5">
    <source>
        <dbReference type="ARBA" id="ARBA00023157"/>
    </source>
</evidence>
<evidence type="ECO:0000256" key="6">
    <source>
        <dbReference type="ARBA" id="ARBA00023284"/>
    </source>
</evidence>
<dbReference type="EMBL" id="AP011532">
    <property type="protein sequence ID" value="BAI60076.1"/>
    <property type="molecule type" value="Genomic_DNA"/>
</dbReference>
<dbReference type="InParanoid" id="D1YUF4"/>
<evidence type="ECO:0000256" key="8">
    <source>
        <dbReference type="ARBA" id="ARBA00038489"/>
    </source>
</evidence>
<evidence type="ECO:0000313" key="12">
    <source>
        <dbReference type="Proteomes" id="UP000001882"/>
    </source>
</evidence>
<evidence type="ECO:0000256" key="7">
    <source>
        <dbReference type="ARBA" id="ARBA00032824"/>
    </source>
</evidence>
<evidence type="ECO:0000256" key="2">
    <source>
        <dbReference type="ARBA" id="ARBA00022559"/>
    </source>
</evidence>
<proteinExistence type="inferred from homology"/>
<protein>
    <recommendedName>
        <fullName evidence="1">thioredoxin-dependent peroxiredoxin</fullName>
        <ecNumber evidence="1">1.11.1.24</ecNumber>
    </recommendedName>
    <alternativeName>
        <fullName evidence="7">Thioredoxin peroxidase</fullName>
    </alternativeName>
</protein>